<dbReference type="STRING" id="1304275.C41B8_03446"/>
<dbReference type="RefSeq" id="WP_037334134.1">
    <property type="nucleotide sequence ID" value="NZ_APNK01000003.1"/>
</dbReference>
<dbReference type="OrthoDB" id="1778949at2"/>
<gene>
    <name evidence="2" type="ORF">C41B8_03446</name>
</gene>
<reference evidence="2 3" key="1">
    <citation type="submission" date="2013-03" db="EMBL/GenBank/DDBJ databases">
        <title>Salinisphaera hydrothermalis C41B8 Genome Sequencing.</title>
        <authorList>
            <person name="Li C."/>
            <person name="Lai Q."/>
            <person name="Shao Z."/>
        </authorList>
    </citation>
    <scope>NUCLEOTIDE SEQUENCE [LARGE SCALE GENOMIC DNA]</scope>
    <source>
        <strain evidence="2 3">C41B8</strain>
    </source>
</reference>
<evidence type="ECO:0000313" key="3">
    <source>
        <dbReference type="Proteomes" id="UP000028302"/>
    </source>
</evidence>
<name>A0A084IPK4_SALHC</name>
<dbReference type="AlphaFoldDB" id="A0A084IPK4"/>
<organism evidence="2 3">
    <name type="scientific">Salinisphaera hydrothermalis (strain C41B8)</name>
    <dbReference type="NCBI Taxonomy" id="1304275"/>
    <lineage>
        <taxon>Bacteria</taxon>
        <taxon>Pseudomonadati</taxon>
        <taxon>Pseudomonadota</taxon>
        <taxon>Gammaproteobacteria</taxon>
        <taxon>Salinisphaerales</taxon>
        <taxon>Salinisphaeraceae</taxon>
        <taxon>Salinisphaera</taxon>
    </lineage>
</organism>
<dbReference type="eggNOG" id="ENOG502ZA0Y">
    <property type="taxonomic scope" value="Bacteria"/>
</dbReference>
<accession>A0A084IPK4</accession>
<proteinExistence type="predicted"/>
<evidence type="ECO:0000313" key="2">
    <source>
        <dbReference type="EMBL" id="KEZ78638.1"/>
    </source>
</evidence>
<evidence type="ECO:0000259" key="1">
    <source>
        <dbReference type="Pfam" id="PF09851"/>
    </source>
</evidence>
<dbReference type="Pfam" id="PF09851">
    <property type="entry name" value="SHOCT"/>
    <property type="match status" value="1"/>
</dbReference>
<comment type="caution">
    <text evidence="2">The sequence shown here is derived from an EMBL/GenBank/DDBJ whole genome shotgun (WGS) entry which is preliminary data.</text>
</comment>
<protein>
    <recommendedName>
        <fullName evidence="1">SHOCT domain-containing protein</fullName>
    </recommendedName>
</protein>
<sequence>MSRLKPHTEQIAQDLSHQHGFSIEAVRHMIRAIDAGWGRMASFDHPEFGGQGQWMQGGMIMLGEPLNHSLRARVDALCSEIARAHDASGPLIEHGSQTATPTWPDSLGTPSATGSQGDLHYAWFADTRRLALMRHGQLQVFDTGDHRISGVSQQQGNTSGNISFTSQNGPIDLASLTPVADPAAPTHRATTAASPTARSNGDDVFTAIERLGELRDRGLLTDEEFRAKKTELLSRL</sequence>
<dbReference type="Proteomes" id="UP000028302">
    <property type="component" value="Unassembled WGS sequence"/>
</dbReference>
<dbReference type="EMBL" id="APNK01000003">
    <property type="protein sequence ID" value="KEZ78638.1"/>
    <property type="molecule type" value="Genomic_DNA"/>
</dbReference>
<keyword evidence="3" id="KW-1185">Reference proteome</keyword>
<dbReference type="InterPro" id="IPR018649">
    <property type="entry name" value="SHOCT"/>
</dbReference>
<feature type="domain" description="SHOCT" evidence="1">
    <location>
        <begin position="206"/>
        <end position="233"/>
    </location>
</feature>